<organism evidence="5 6">
    <name type="scientific">Lysobacter hankyongensis</name>
    <dbReference type="NCBI Taxonomy" id="1176535"/>
    <lineage>
        <taxon>Bacteria</taxon>
        <taxon>Pseudomonadati</taxon>
        <taxon>Pseudomonadota</taxon>
        <taxon>Gammaproteobacteria</taxon>
        <taxon>Lysobacterales</taxon>
        <taxon>Lysobacteraceae</taxon>
        <taxon>Lysobacter</taxon>
    </lineage>
</organism>
<proteinExistence type="inferred from homology"/>
<dbReference type="CDD" id="cd11326">
    <property type="entry name" value="AmyAc_Glg_debranch"/>
    <property type="match status" value="1"/>
</dbReference>
<dbReference type="Gene3D" id="2.60.40.1180">
    <property type="entry name" value="Golgi alpha-mannosidase II"/>
    <property type="match status" value="1"/>
</dbReference>
<dbReference type="SUPFAM" id="SSF51011">
    <property type="entry name" value="Glycosyl hydrolase domain"/>
    <property type="match status" value="1"/>
</dbReference>
<feature type="domain" description="Glycosyl hydrolase family 13 catalytic" evidence="4">
    <location>
        <begin position="176"/>
        <end position="590"/>
    </location>
</feature>
<protein>
    <submittedName>
        <fullName evidence="5">Glycogen debranching protein GlgX</fullName>
    </submittedName>
</protein>
<evidence type="ECO:0000259" key="4">
    <source>
        <dbReference type="SMART" id="SM00642"/>
    </source>
</evidence>
<keyword evidence="2" id="KW-0378">Hydrolase</keyword>
<dbReference type="PANTHER" id="PTHR43002">
    <property type="entry name" value="GLYCOGEN DEBRANCHING ENZYME"/>
    <property type="match status" value="1"/>
</dbReference>
<dbReference type="InterPro" id="IPR004193">
    <property type="entry name" value="Glyco_hydro_13_N"/>
</dbReference>
<reference evidence="6" key="1">
    <citation type="journal article" date="2019" name="Int. J. Syst. Evol. Microbiol.">
        <title>The Global Catalogue of Microorganisms (GCM) 10K type strain sequencing project: providing services to taxonomists for standard genome sequencing and annotation.</title>
        <authorList>
            <consortium name="The Broad Institute Genomics Platform"/>
            <consortium name="The Broad Institute Genome Sequencing Center for Infectious Disease"/>
            <person name="Wu L."/>
            <person name="Ma J."/>
        </authorList>
    </citation>
    <scope>NUCLEOTIDE SEQUENCE [LARGE SCALE GENOMIC DNA]</scope>
    <source>
        <strain evidence="6">JCM 18204</strain>
    </source>
</reference>
<dbReference type="EMBL" id="BAABJE010000017">
    <property type="protein sequence ID" value="GAA4802733.1"/>
    <property type="molecule type" value="Genomic_DNA"/>
</dbReference>
<dbReference type="Gene3D" id="3.20.20.80">
    <property type="entry name" value="Glycosidases"/>
    <property type="match status" value="1"/>
</dbReference>
<dbReference type="InterPro" id="IPR011837">
    <property type="entry name" value="Glycogen_debranch_GlgX"/>
</dbReference>
<dbReference type="Gene3D" id="2.60.40.10">
    <property type="entry name" value="Immunoglobulins"/>
    <property type="match status" value="1"/>
</dbReference>
<keyword evidence="3" id="KW-0326">Glycosidase</keyword>
<gene>
    <name evidence="5" type="primary">glgX_2</name>
    <name evidence="5" type="ORF">GCM10023307_31860</name>
</gene>
<dbReference type="InterPro" id="IPR006047">
    <property type="entry name" value="GH13_cat_dom"/>
</dbReference>
<dbReference type="Pfam" id="PF02922">
    <property type="entry name" value="CBM_48"/>
    <property type="match status" value="1"/>
</dbReference>
<dbReference type="InterPro" id="IPR013780">
    <property type="entry name" value="Glyco_hydro_b"/>
</dbReference>
<dbReference type="NCBIfam" id="TIGR02100">
    <property type="entry name" value="glgX_debranch"/>
    <property type="match status" value="1"/>
</dbReference>
<dbReference type="InterPro" id="IPR013783">
    <property type="entry name" value="Ig-like_fold"/>
</dbReference>
<evidence type="ECO:0000313" key="5">
    <source>
        <dbReference type="EMBL" id="GAA4802733.1"/>
    </source>
</evidence>
<dbReference type="CDD" id="cd02856">
    <property type="entry name" value="E_set_GDE_Isoamylase_N"/>
    <property type="match status" value="1"/>
</dbReference>
<accession>A0ABP9BZD8</accession>
<keyword evidence="6" id="KW-1185">Reference proteome</keyword>
<evidence type="ECO:0000256" key="3">
    <source>
        <dbReference type="ARBA" id="ARBA00023295"/>
    </source>
</evidence>
<dbReference type="SUPFAM" id="SSF81296">
    <property type="entry name" value="E set domains"/>
    <property type="match status" value="1"/>
</dbReference>
<evidence type="ECO:0000256" key="1">
    <source>
        <dbReference type="ARBA" id="ARBA00008061"/>
    </source>
</evidence>
<dbReference type="SUPFAM" id="SSF51445">
    <property type="entry name" value="(Trans)glycosidases"/>
    <property type="match status" value="1"/>
</dbReference>
<comment type="similarity">
    <text evidence="1">Belongs to the glycosyl hydrolase 13 family.</text>
</comment>
<dbReference type="SMART" id="SM00642">
    <property type="entry name" value="Aamy"/>
    <property type="match status" value="1"/>
</dbReference>
<dbReference type="InterPro" id="IPR044505">
    <property type="entry name" value="GlgX_Isoamylase_N_E_set"/>
</dbReference>
<name>A0ABP9BZD8_9GAMM</name>
<evidence type="ECO:0000256" key="2">
    <source>
        <dbReference type="ARBA" id="ARBA00022801"/>
    </source>
</evidence>
<dbReference type="InterPro" id="IPR014756">
    <property type="entry name" value="Ig_E-set"/>
</dbReference>
<sequence length="719" mass="79473">MPWPRIMAEPSPIALQAGRSAPLGAHVVDGGVNFAVFSQRAKRMELCVFDDDGRHERARCELPHVEDGVFAGVLPDAGPGLVYGYRAHGSWKPESGYRFNPHKLLLDPYAREIVGRFEWRSEHFAHASGHPDGARVLDTRDNAAFALKARVAAPDAPASRSPRQPRRALSELVLYELHVKGFTMTLPGIPDALRGTYAALAHPAAIAHLQRLGVTALSLLPVQTALDEQALRARGLTNYWGYNTLGFFCPDARYAHDRSPGGAIAEFRAMVATLQAAGFEVVLDVVYNHTAEGDEHGPTISFRGLDNASWYRLMADDRSRCDNASGCGNTLRLIHPRVTQFVLDSLRYWVEVMGVDGFRFDLAPALGRTRHGFDPTAPFWIALRQDPVLSQVHLIAEPWDCGHDGYQLGRLPGRFLEWNDRFRDAARGYWLGHDAGAQVGRSEFARRFTASSDLFHHGHRLPAASVNFVAAHDGRTLADVVTYREKHNLANGEHNRDGHSHEVCANFGSEGPSDHPQLVDTRRRVRRALLATVLLAQGTPMLCAGDEFGNSQRGNNNAYCQDNATGWLDWPAPREADDDIDFVAALIALRREDPLLRHARWFSPTPEAREPAIHWLRPDGDAMQVDDWHDAHAHAFACQLAADAASTPRWCIVFNPGAQPARFRLPHGPWRLAIDSSGTLDAGPTAQAADGALEVPSRALLLLRRAMHGDEPHSQESDR</sequence>
<evidence type="ECO:0000313" key="6">
    <source>
        <dbReference type="Proteomes" id="UP001499959"/>
    </source>
</evidence>
<dbReference type="Proteomes" id="UP001499959">
    <property type="component" value="Unassembled WGS sequence"/>
</dbReference>
<dbReference type="InterPro" id="IPR017853">
    <property type="entry name" value="GH"/>
</dbReference>
<comment type="caution">
    <text evidence="5">The sequence shown here is derived from an EMBL/GenBank/DDBJ whole genome shotgun (WGS) entry which is preliminary data.</text>
</comment>